<dbReference type="PROSITE" id="PS50931">
    <property type="entry name" value="HTH_LYSR"/>
    <property type="match status" value="1"/>
</dbReference>
<dbReference type="Proteomes" id="UP000048908">
    <property type="component" value="Unassembled WGS sequence"/>
</dbReference>
<dbReference type="Gene3D" id="1.10.10.10">
    <property type="entry name" value="Winged helix-like DNA-binding domain superfamily/Winged helix DNA-binding domain"/>
    <property type="match status" value="1"/>
</dbReference>
<dbReference type="OrthoDB" id="9796526at2"/>
<sequence length="279" mass="29996">MQVPIPWNDLALFAAIARHGTLAGAATETGMSSATLSRRMTALESRLGRRLFRHGAQGYAVTDDGAALLVRAGRMEAAAADVAQWQADGAGPTRVRISAGAWTAQTLAADVRQFWSPGAAWIPEFVHCDKDMDIARREIDIGVRNRRPEQPWMAGRRTARVDFAVYGRPGVSGWIGATSDAVSTPSARWVAQHHGADVVTTVNDPRLGLELARAGVGRIVLPCFVGDGSGLDRLSDRIDALSHDEWLVCHHDARHGPAIRDALDALGAWLSSRLSSNTP</sequence>
<evidence type="ECO:0000313" key="4">
    <source>
        <dbReference type="Proteomes" id="UP000048908"/>
    </source>
</evidence>
<dbReference type="SUPFAM" id="SSF53850">
    <property type="entry name" value="Periplasmic binding protein-like II"/>
    <property type="match status" value="1"/>
</dbReference>
<dbReference type="AlphaFoldDB" id="A0A0M6XR34"/>
<feature type="domain" description="HTH lysR-type" evidence="2">
    <location>
        <begin position="5"/>
        <end position="62"/>
    </location>
</feature>
<keyword evidence="4" id="KW-1185">Reference proteome</keyword>
<dbReference type="InterPro" id="IPR036388">
    <property type="entry name" value="WH-like_DNA-bd_sf"/>
</dbReference>
<dbReference type="GO" id="GO:0043565">
    <property type="term" value="F:sequence-specific DNA binding"/>
    <property type="evidence" value="ECO:0007669"/>
    <property type="project" value="TreeGrafter"/>
</dbReference>
<evidence type="ECO:0000259" key="2">
    <source>
        <dbReference type="PROSITE" id="PS50931"/>
    </source>
</evidence>
<dbReference type="InterPro" id="IPR000847">
    <property type="entry name" value="LysR_HTH_N"/>
</dbReference>
<dbReference type="PANTHER" id="PTHR30537:SF3">
    <property type="entry name" value="TRANSCRIPTIONAL REGULATORY PROTEIN"/>
    <property type="match status" value="1"/>
</dbReference>
<dbReference type="GO" id="GO:0006351">
    <property type="term" value="P:DNA-templated transcription"/>
    <property type="evidence" value="ECO:0007669"/>
    <property type="project" value="TreeGrafter"/>
</dbReference>
<dbReference type="Pfam" id="PF00126">
    <property type="entry name" value="HTH_1"/>
    <property type="match status" value="1"/>
</dbReference>
<keyword evidence="3" id="KW-0238">DNA-binding</keyword>
<comment type="similarity">
    <text evidence="1">Belongs to the LysR transcriptional regulatory family.</text>
</comment>
<name>A0A0M6XR34_9RHOB</name>
<dbReference type="EMBL" id="CXPG01000017">
    <property type="protein sequence ID" value="CTQ33077.1"/>
    <property type="molecule type" value="Genomic_DNA"/>
</dbReference>
<proteinExistence type="inferred from homology"/>
<reference evidence="3 4" key="1">
    <citation type="submission" date="2015-07" db="EMBL/GenBank/DDBJ databases">
        <authorList>
            <person name="Noorani M."/>
        </authorList>
    </citation>
    <scope>NUCLEOTIDE SEQUENCE [LARGE SCALE GENOMIC DNA]</scope>
    <source>
        <strain evidence="3 4">CECT 5088</strain>
    </source>
</reference>
<accession>A0A0M6XR34</accession>
<dbReference type="InterPro" id="IPR058163">
    <property type="entry name" value="LysR-type_TF_proteobact-type"/>
</dbReference>
<dbReference type="GO" id="GO:0003700">
    <property type="term" value="F:DNA-binding transcription factor activity"/>
    <property type="evidence" value="ECO:0007669"/>
    <property type="project" value="InterPro"/>
</dbReference>
<dbReference type="SUPFAM" id="SSF46785">
    <property type="entry name" value="Winged helix' DNA-binding domain"/>
    <property type="match status" value="1"/>
</dbReference>
<evidence type="ECO:0000313" key="3">
    <source>
        <dbReference type="EMBL" id="CTQ33077.1"/>
    </source>
</evidence>
<protein>
    <submittedName>
        <fullName evidence="3">DNA-binding transcriptional activator GcvA</fullName>
    </submittedName>
</protein>
<gene>
    <name evidence="3" type="ORF">JAN5088_01853</name>
</gene>
<evidence type="ECO:0000256" key="1">
    <source>
        <dbReference type="ARBA" id="ARBA00009437"/>
    </source>
</evidence>
<dbReference type="STRING" id="282197.SAMN04488517_11348"/>
<organism evidence="3 4">
    <name type="scientific">Jannaschia rubra</name>
    <dbReference type="NCBI Taxonomy" id="282197"/>
    <lineage>
        <taxon>Bacteria</taxon>
        <taxon>Pseudomonadati</taxon>
        <taxon>Pseudomonadota</taxon>
        <taxon>Alphaproteobacteria</taxon>
        <taxon>Rhodobacterales</taxon>
        <taxon>Roseobacteraceae</taxon>
        <taxon>Jannaschia</taxon>
    </lineage>
</organism>
<dbReference type="PANTHER" id="PTHR30537">
    <property type="entry name" value="HTH-TYPE TRANSCRIPTIONAL REGULATOR"/>
    <property type="match status" value="1"/>
</dbReference>
<dbReference type="InterPro" id="IPR036390">
    <property type="entry name" value="WH_DNA-bd_sf"/>
</dbReference>
<dbReference type="RefSeq" id="WP_055682526.1">
    <property type="nucleotide sequence ID" value="NZ_CXPG01000017.1"/>
</dbReference>